<name>A0ACC2SSD2_9FUNG</name>
<reference evidence="1" key="1">
    <citation type="submission" date="2022-04" db="EMBL/GenBank/DDBJ databases">
        <title>Genome of the entomopathogenic fungus Entomophthora muscae.</title>
        <authorList>
            <person name="Elya C."/>
            <person name="Lovett B.R."/>
            <person name="Lee E."/>
            <person name="Macias A.M."/>
            <person name="Hajek A.E."/>
            <person name="De Bivort B.L."/>
            <person name="Kasson M.T."/>
            <person name="De Fine Licht H.H."/>
            <person name="Stajich J.E."/>
        </authorList>
    </citation>
    <scope>NUCLEOTIDE SEQUENCE</scope>
    <source>
        <strain evidence="1">Berkeley</strain>
    </source>
</reference>
<comment type="caution">
    <text evidence="1">The sequence shown here is derived from an EMBL/GenBank/DDBJ whole genome shotgun (WGS) entry which is preliminary data.</text>
</comment>
<accession>A0ACC2SSD2</accession>
<keyword evidence="2" id="KW-1185">Reference proteome</keyword>
<evidence type="ECO:0000313" key="2">
    <source>
        <dbReference type="Proteomes" id="UP001165960"/>
    </source>
</evidence>
<dbReference type="Proteomes" id="UP001165960">
    <property type="component" value="Unassembled WGS sequence"/>
</dbReference>
<protein>
    <submittedName>
        <fullName evidence="1">Uncharacterized protein</fullName>
    </submittedName>
</protein>
<sequence>MPAHVYILPGLVFLYHSLVRFLSLTIGELDVVRLVWLGVVVCLDVFFGGVIENWITVFVGVLGWYVLPLVGLQKAAPTWSPSEWLKPSSSSGSKIGDKHGCSLGSTL</sequence>
<gene>
    <name evidence="1" type="ORF">DSO57_1022224</name>
</gene>
<dbReference type="EMBL" id="QTSX02004371">
    <property type="protein sequence ID" value="KAJ9065190.1"/>
    <property type="molecule type" value="Genomic_DNA"/>
</dbReference>
<proteinExistence type="predicted"/>
<evidence type="ECO:0000313" key="1">
    <source>
        <dbReference type="EMBL" id="KAJ9065190.1"/>
    </source>
</evidence>
<organism evidence="1 2">
    <name type="scientific">Entomophthora muscae</name>
    <dbReference type="NCBI Taxonomy" id="34485"/>
    <lineage>
        <taxon>Eukaryota</taxon>
        <taxon>Fungi</taxon>
        <taxon>Fungi incertae sedis</taxon>
        <taxon>Zoopagomycota</taxon>
        <taxon>Entomophthoromycotina</taxon>
        <taxon>Entomophthoromycetes</taxon>
        <taxon>Entomophthorales</taxon>
        <taxon>Entomophthoraceae</taxon>
        <taxon>Entomophthora</taxon>
    </lineage>
</organism>